<dbReference type="Pfam" id="PF12660">
    <property type="entry name" value="zf-TFIIIC"/>
    <property type="match status" value="1"/>
</dbReference>
<keyword evidence="7" id="KW-1185">Reference proteome</keyword>
<dbReference type="Pfam" id="PF12657">
    <property type="entry name" value="TFIIIC_delta"/>
    <property type="match status" value="1"/>
</dbReference>
<dbReference type="PROSITE" id="PS50082">
    <property type="entry name" value="WD_REPEATS_2"/>
    <property type="match status" value="1"/>
</dbReference>
<gene>
    <name evidence="6" type="ORF">DD237_006411</name>
    <name evidence="5" type="ORF">DD238_005878</name>
</gene>
<keyword evidence="2" id="KW-0853">WD repeat</keyword>
<evidence type="ECO:0000313" key="5">
    <source>
        <dbReference type="EMBL" id="RMX63183.1"/>
    </source>
</evidence>
<evidence type="ECO:0000313" key="7">
    <source>
        <dbReference type="Proteomes" id="UP000282087"/>
    </source>
</evidence>
<keyword evidence="1" id="KW-0863">Zinc-finger</keyword>
<dbReference type="SMART" id="SM00320">
    <property type="entry name" value="WD40"/>
    <property type="match status" value="2"/>
</dbReference>
<evidence type="ECO:0000256" key="1">
    <source>
        <dbReference type="PROSITE-ProRule" id="PRU00042"/>
    </source>
</evidence>
<dbReference type="EMBL" id="QLLG01000440">
    <property type="protein sequence ID" value="RMX63183.1"/>
    <property type="molecule type" value="Genomic_DNA"/>
</dbReference>
<dbReference type="InterPro" id="IPR013087">
    <property type="entry name" value="Znf_C2H2_type"/>
</dbReference>
<protein>
    <recommendedName>
        <fullName evidence="4">C2H2-type domain-containing protein</fullName>
    </recommendedName>
</protein>
<evidence type="ECO:0000256" key="2">
    <source>
        <dbReference type="PROSITE-ProRule" id="PRU00221"/>
    </source>
</evidence>
<dbReference type="GO" id="GO:0008270">
    <property type="term" value="F:zinc ion binding"/>
    <property type="evidence" value="ECO:0007669"/>
    <property type="project" value="UniProtKB-KW"/>
</dbReference>
<dbReference type="PANTHER" id="PTHR15496">
    <property type="entry name" value="GENERAL TRANSCRIPTION FACTOR 3C POLYPEPTIDE 4 FAMILY"/>
    <property type="match status" value="1"/>
</dbReference>
<dbReference type="InterPro" id="IPR024764">
    <property type="entry name" value="TFIIIC_Znf"/>
</dbReference>
<dbReference type="GO" id="GO:0006384">
    <property type="term" value="P:transcription initiation at RNA polymerase III promoter"/>
    <property type="evidence" value="ECO:0007669"/>
    <property type="project" value="InterPro"/>
</dbReference>
<sequence length="1355" mass="150454">MKESRTYTPSDSNMPEPSATDLAAGIVGPMDIPVHTPIPLLRLKTRRFRKERARIATYRSLLKREGRKPFVSITMKRLQKMWRLRSSLGLPVTSFREKAQSLSDSLNEEFHVMQNQSSVCLCFSCQHIRRWSSTLQPYHCTNTNCRITFDSFIDLYEHQLDVHGGLDPRANRIVNELYHQQQGMLALPPSTVYAGQQFLIPSRPPTPWKSMDELDEEARTLMERLREESQDLFVRPFNVFKTAYELVKRNGWKEMKRQYHIAMEHYFATMKYPASSRGFHDGCPSVERGRNWLTSTDREDARILHPFSLGDKVDVELEFVLVDTKRDQEMCIELSGDEDDEDNVGASIDGTCASEQKVCKMDEDIEMKVFEGDGFEAAQERKVFKAASDDDVDLKSSEGNDGETTERKVFDVDIDNDEAKRVKSEDSDSDFDAQLSGGDDKVELKFSKLPDSASDNESGSHSENDEGDSASKVQSLSEDDSNMALLPLDVESRERIPGSPLVPGGIAWSEDGRLAVVSDASILVATFRSRELEMFQPKGPAVSKDFVFLPEDTRNEHLPVAIPPVMESLDAGLPRASASYFLLNESDRHQHNPKELSLSKNAGKTFIAVEWGPRGSAPSSSCALLALTAASRVTLHFPPSFHMDWKEVAVFSENLFEFFETKNFRLGSSHDERCNQLPPSVAMAGSSREKAGKKNKKRKADPEEGHLAMNSVAEYTHRCAMMSTLTIAWSPFIMVMADKQSITSLIALSGRKVSTVWAYAYPSFVKGKVMQPFLLSIPVAWIDTEKYGWVSTSTWQQMHRHGTAYATQQDVGLALGTSEGHVLIVTVPVRAPTTDSLPQELAVDRVILAPHSQPVFGLCMGSRWTYSNSPTNDLVVASGSTISVWDLKKKKQAQPSAKWKAHDGNLTGIDINYFGDTIYSAAVDGTIKVWEKSTGTLLYSSDATSIDPTDENSSGTASAASDTSKYPVFGLAMSPSSAQLACVFIIPPASRPNRKSQADVSYSRVSSSLEYIPSPWVKSSDQFVGVVCRVLSEGESVDSFMDVVWLCYNDNAALMSLNGATDLAIPSVLNKIRSANGEASDSEMLARQPMYLPLCEELEKRYYRNADSTKNDLRPPIPLFLQASLLLRSAITPADHQVAAQNTVLAKTRRTLGVYWAERCLTALVRASKKANKALRDYVTRSFSEKKSALAMADFLSVQDPLTHRSEALVTHIYEQLSSTENVSSWIAYIKAKANADGEDQTAEVSNNATTVYTPPSRETCFICEGSVPFGELEIVCVSGHTLERCFLSFCCISAMEVWKCMGCGASASEIDFSSGTCPFYLLDFEHDNDVGLATPAASKIICRLCGSYCSFQRY</sequence>
<dbReference type="EMBL" id="QKXF01000351">
    <property type="protein sequence ID" value="RQM12230.1"/>
    <property type="molecule type" value="Genomic_DNA"/>
</dbReference>
<dbReference type="GO" id="GO:0000127">
    <property type="term" value="C:transcription factor TFIIIC complex"/>
    <property type="evidence" value="ECO:0007669"/>
    <property type="project" value="InterPro"/>
</dbReference>
<evidence type="ECO:0000313" key="8">
    <source>
        <dbReference type="Proteomes" id="UP000286097"/>
    </source>
</evidence>
<dbReference type="InterPro" id="IPR024761">
    <property type="entry name" value="TFIIIC_delta_N"/>
</dbReference>
<keyword evidence="1" id="KW-0862">Zinc</keyword>
<dbReference type="InterPro" id="IPR036322">
    <property type="entry name" value="WD40_repeat_dom_sf"/>
</dbReference>
<dbReference type="Gene3D" id="2.130.10.10">
    <property type="entry name" value="YVTN repeat-like/Quinoprotein amine dehydrogenase"/>
    <property type="match status" value="1"/>
</dbReference>
<feature type="region of interest" description="Disordered" evidence="3">
    <location>
        <begin position="387"/>
        <end position="408"/>
    </location>
</feature>
<keyword evidence="1" id="KW-0479">Metal-binding</keyword>
<feature type="region of interest" description="Disordered" evidence="3">
    <location>
        <begin position="1"/>
        <end position="22"/>
    </location>
</feature>
<accession>A0A3M6VAP2</accession>
<dbReference type="Proteomes" id="UP000282087">
    <property type="component" value="Unassembled WGS sequence"/>
</dbReference>
<evidence type="ECO:0000256" key="3">
    <source>
        <dbReference type="SAM" id="MobiDB-lite"/>
    </source>
</evidence>
<reference evidence="7 8" key="1">
    <citation type="submission" date="2018-06" db="EMBL/GenBank/DDBJ databases">
        <title>Comparative genomics of downy mildews reveals potential adaptations to biotrophy.</title>
        <authorList>
            <person name="Fletcher K."/>
            <person name="Klosterman S.J."/>
            <person name="Derevnina L."/>
            <person name="Martin F."/>
            <person name="Koike S."/>
            <person name="Reyes Chin-Wo S."/>
            <person name="Mou B."/>
            <person name="Michelmore R."/>
        </authorList>
    </citation>
    <scope>NUCLEOTIDE SEQUENCE [LARGE SCALE GENOMIC DNA]</scope>
    <source>
        <strain evidence="6 8">R13</strain>
        <strain evidence="5 7">R14</strain>
    </source>
</reference>
<dbReference type="PROSITE" id="PS50294">
    <property type="entry name" value="WD_REPEATS_REGION"/>
    <property type="match status" value="1"/>
</dbReference>
<dbReference type="PROSITE" id="PS50157">
    <property type="entry name" value="ZINC_FINGER_C2H2_2"/>
    <property type="match status" value="1"/>
</dbReference>
<feature type="compositionally biased region" description="Basic and acidic residues" evidence="3">
    <location>
        <begin position="393"/>
        <end position="408"/>
    </location>
</feature>
<dbReference type="GO" id="GO:0004402">
    <property type="term" value="F:histone acetyltransferase activity"/>
    <property type="evidence" value="ECO:0007669"/>
    <property type="project" value="InterPro"/>
</dbReference>
<dbReference type="InterPro" id="IPR001680">
    <property type="entry name" value="WD40_rpt"/>
</dbReference>
<dbReference type="SUPFAM" id="SSF50978">
    <property type="entry name" value="WD40 repeat-like"/>
    <property type="match status" value="1"/>
</dbReference>
<organism evidence="5 7">
    <name type="scientific">Peronospora effusa</name>
    <dbReference type="NCBI Taxonomy" id="542832"/>
    <lineage>
        <taxon>Eukaryota</taxon>
        <taxon>Sar</taxon>
        <taxon>Stramenopiles</taxon>
        <taxon>Oomycota</taxon>
        <taxon>Peronosporomycetes</taxon>
        <taxon>Peronosporales</taxon>
        <taxon>Peronosporaceae</taxon>
        <taxon>Peronospora</taxon>
    </lineage>
</organism>
<dbReference type="PANTHER" id="PTHR15496:SF2">
    <property type="entry name" value="GENERAL TRANSCRIPTION FACTOR 3C POLYPEPTIDE 4"/>
    <property type="match status" value="1"/>
</dbReference>
<dbReference type="PROSITE" id="PS00028">
    <property type="entry name" value="ZINC_FINGER_C2H2_1"/>
    <property type="match status" value="1"/>
</dbReference>
<evidence type="ECO:0000313" key="6">
    <source>
        <dbReference type="EMBL" id="RQM12230.1"/>
    </source>
</evidence>
<comment type="caution">
    <text evidence="5">The sequence shown here is derived from an EMBL/GenBank/DDBJ whole genome shotgun (WGS) entry which is preliminary data.</text>
</comment>
<dbReference type="InterPro" id="IPR015943">
    <property type="entry name" value="WD40/YVTN_repeat-like_dom_sf"/>
</dbReference>
<dbReference type="Proteomes" id="UP000286097">
    <property type="component" value="Unassembled WGS sequence"/>
</dbReference>
<dbReference type="InterPro" id="IPR044230">
    <property type="entry name" value="GTF3C4"/>
</dbReference>
<feature type="compositionally biased region" description="Polar residues" evidence="3">
    <location>
        <begin position="1"/>
        <end position="15"/>
    </location>
</feature>
<feature type="region of interest" description="Disordered" evidence="3">
    <location>
        <begin position="450"/>
        <end position="480"/>
    </location>
</feature>
<feature type="region of interest" description="Disordered" evidence="3">
    <location>
        <begin position="678"/>
        <end position="702"/>
    </location>
</feature>
<dbReference type="VEuPathDB" id="FungiDB:DD237_006411"/>
<proteinExistence type="predicted"/>
<feature type="domain" description="C2H2-type" evidence="4">
    <location>
        <begin position="138"/>
        <end position="168"/>
    </location>
</feature>
<evidence type="ECO:0000259" key="4">
    <source>
        <dbReference type="PROSITE" id="PS50157"/>
    </source>
</evidence>
<name>A0A3M6VAP2_9STRA</name>
<feature type="repeat" description="WD" evidence="2">
    <location>
        <begin position="899"/>
        <end position="940"/>
    </location>
</feature>